<organism evidence="3 4">
    <name type="scientific">Ceraceosorus bombacis</name>
    <dbReference type="NCBI Taxonomy" id="401625"/>
    <lineage>
        <taxon>Eukaryota</taxon>
        <taxon>Fungi</taxon>
        <taxon>Dikarya</taxon>
        <taxon>Basidiomycota</taxon>
        <taxon>Ustilaginomycotina</taxon>
        <taxon>Exobasidiomycetes</taxon>
        <taxon>Ceraceosorales</taxon>
        <taxon>Ceraceosoraceae</taxon>
        <taxon>Ceraceosorus</taxon>
    </lineage>
</organism>
<keyword evidence="4" id="KW-1185">Reference proteome</keyword>
<protein>
    <recommendedName>
        <fullName evidence="2">Polysaccharide lyase 14 domain-containing protein</fullName>
    </recommendedName>
</protein>
<dbReference type="AlphaFoldDB" id="A0A0P1BT23"/>
<dbReference type="EMBL" id="CCYA01000389">
    <property type="protein sequence ID" value="CEH19369.1"/>
    <property type="molecule type" value="Genomic_DNA"/>
</dbReference>
<reference evidence="3 4" key="1">
    <citation type="submission" date="2014-09" db="EMBL/GenBank/DDBJ databases">
        <authorList>
            <person name="Magalhaes I.L.F."/>
            <person name="Oliveira U."/>
            <person name="Santos F.R."/>
            <person name="Vidigal T.H.D.A."/>
            <person name="Brescovit A.D."/>
            <person name="Santos A.J."/>
        </authorList>
    </citation>
    <scope>NUCLEOTIDE SEQUENCE [LARGE SCALE GENOMIC DNA]</scope>
</reference>
<name>A0A0P1BT23_9BASI</name>
<evidence type="ECO:0000313" key="4">
    <source>
        <dbReference type="Proteomes" id="UP000054845"/>
    </source>
</evidence>
<feature type="domain" description="Polysaccharide lyase 14" evidence="2">
    <location>
        <begin position="260"/>
        <end position="464"/>
    </location>
</feature>
<feature type="region of interest" description="Disordered" evidence="1">
    <location>
        <begin position="1"/>
        <end position="111"/>
    </location>
</feature>
<dbReference type="Pfam" id="PF21294">
    <property type="entry name" value="Polysacc_lyase_14"/>
    <property type="match status" value="1"/>
</dbReference>
<evidence type="ECO:0000256" key="1">
    <source>
        <dbReference type="SAM" id="MobiDB-lite"/>
    </source>
</evidence>
<feature type="compositionally biased region" description="Polar residues" evidence="1">
    <location>
        <begin position="1"/>
        <end position="14"/>
    </location>
</feature>
<dbReference type="InterPro" id="IPR048958">
    <property type="entry name" value="Polysacc_lyase_14"/>
</dbReference>
<evidence type="ECO:0000259" key="2">
    <source>
        <dbReference type="Pfam" id="PF21294"/>
    </source>
</evidence>
<dbReference type="PANTHER" id="PTHR40124:SF1">
    <property type="entry name" value="DISAGGREGATASE RELATED REPEAT PROTEIN"/>
    <property type="match status" value="1"/>
</dbReference>
<proteinExistence type="predicted"/>
<dbReference type="Proteomes" id="UP000054845">
    <property type="component" value="Unassembled WGS sequence"/>
</dbReference>
<dbReference type="STRING" id="401625.A0A0P1BT23"/>
<accession>A0A0P1BT23</accession>
<dbReference type="Gene3D" id="2.60.120.200">
    <property type="match status" value="1"/>
</dbReference>
<feature type="compositionally biased region" description="Low complexity" evidence="1">
    <location>
        <begin position="86"/>
        <end position="98"/>
    </location>
</feature>
<dbReference type="OrthoDB" id="10069995at2759"/>
<sequence length="470" mass="48986">MGRRSTGSPLSPATPTAMAPLRAAWQGANDEVEGESDADANAEEGQQEENAGNDDDGNAHGSSEQDDDNGSQEDGQRGSATQGVPGSAEDGSEDGSSAPIAWPTSSTKAGQSWSLPAHFQNMTSFNILRFSTGQANMDIMTDGLPAYAFAPPPPPLAIPAAQTANLSASQDGEDVRSGNGAIANGSTGVQVDIGGAQPVSADDQGAAGQAQQARNTTVYSSGVQQALMANPAQPLRVVHPRSSVVKAKAGLSAAVSGAPDSVVQVYYPSGSSNPGSEPVGGTQFYAATPLNLTSALAVTLSYSVFFPASFDWVKGGKLPGLYGGRESCSGGDEASDCWSARFMWRPDGAGELYMYLPQVQQDPAICQLPPHTICNGDYGLSLGRGSFSFARGAWTRLTQTIELGTGANVQDGKLTVYSNGRQVLHFDRVAFPATHKGLFFSTFFGGHGDEWATPRPQAVYFKGFRVTITR</sequence>
<evidence type="ECO:0000313" key="3">
    <source>
        <dbReference type="EMBL" id="CEH19369.1"/>
    </source>
</evidence>
<dbReference type="PANTHER" id="PTHR40124">
    <property type="match status" value="1"/>
</dbReference>
<feature type="compositionally biased region" description="Acidic residues" evidence="1">
    <location>
        <begin position="30"/>
        <end position="56"/>
    </location>
</feature>